<accession>A0ABT2TW73</accession>
<organism evidence="1 2">
    <name type="scientific">Blautia ammoniilytica</name>
    <dbReference type="NCBI Taxonomy" id="2981782"/>
    <lineage>
        <taxon>Bacteria</taxon>
        <taxon>Bacillati</taxon>
        <taxon>Bacillota</taxon>
        <taxon>Clostridia</taxon>
        <taxon>Lachnospirales</taxon>
        <taxon>Lachnospiraceae</taxon>
        <taxon>Blautia</taxon>
    </lineage>
</organism>
<evidence type="ECO:0000313" key="1">
    <source>
        <dbReference type="EMBL" id="MCU6766455.1"/>
    </source>
</evidence>
<sequence>MTDMEKKVMVRLCAKVLSETDLYETDRKVRNLIDWICVSEQIKSNNNEIRSLTGEYKWIEPDCREGVGAQLERMKSLCKERDSLYKKQNDLKGQKQKIERALER</sequence>
<reference evidence="1 2" key="1">
    <citation type="journal article" date="2021" name="ISME Commun">
        <title>Automated analysis of genomic sequences facilitates high-throughput and comprehensive description of bacteria.</title>
        <authorList>
            <person name="Hitch T.C.A."/>
        </authorList>
    </citation>
    <scope>NUCLEOTIDE SEQUENCE [LARGE SCALE GENOMIC DNA]</scope>
    <source>
        <strain evidence="1 2">Sanger_23</strain>
    </source>
</reference>
<dbReference type="EMBL" id="JAOQJL010000031">
    <property type="protein sequence ID" value="MCU6766455.1"/>
    <property type="molecule type" value="Genomic_DNA"/>
</dbReference>
<name>A0ABT2TW73_9FIRM</name>
<proteinExistence type="predicted"/>
<protein>
    <submittedName>
        <fullName evidence="1">Uncharacterized protein</fullName>
    </submittedName>
</protein>
<keyword evidence="2" id="KW-1185">Reference proteome</keyword>
<gene>
    <name evidence="1" type="ORF">OCV61_13715</name>
</gene>
<dbReference type="Proteomes" id="UP001652409">
    <property type="component" value="Unassembled WGS sequence"/>
</dbReference>
<comment type="caution">
    <text evidence="1">The sequence shown here is derived from an EMBL/GenBank/DDBJ whole genome shotgun (WGS) entry which is preliminary data.</text>
</comment>
<dbReference type="RefSeq" id="WP_262583031.1">
    <property type="nucleotide sequence ID" value="NZ_JAOQJL010000031.1"/>
</dbReference>
<evidence type="ECO:0000313" key="2">
    <source>
        <dbReference type="Proteomes" id="UP001652409"/>
    </source>
</evidence>